<dbReference type="Gene3D" id="1.20.1250.20">
    <property type="entry name" value="MFS general substrate transporter like domains"/>
    <property type="match status" value="1"/>
</dbReference>
<feature type="compositionally biased region" description="Basic and acidic residues" evidence="5">
    <location>
        <begin position="524"/>
        <end position="533"/>
    </location>
</feature>
<dbReference type="InterPro" id="IPR011701">
    <property type="entry name" value="MFS"/>
</dbReference>
<reference evidence="8" key="1">
    <citation type="submission" date="2023-11" db="EMBL/GenBank/DDBJ databases">
        <authorList>
            <person name="Alioto T."/>
            <person name="Alioto T."/>
            <person name="Gomez Garrido J."/>
        </authorList>
    </citation>
    <scope>NUCLEOTIDE SEQUENCE</scope>
</reference>
<feature type="transmembrane region" description="Helical" evidence="6">
    <location>
        <begin position="110"/>
        <end position="130"/>
    </location>
</feature>
<keyword evidence="2 6" id="KW-0812">Transmembrane</keyword>
<dbReference type="InterPro" id="IPR036259">
    <property type="entry name" value="MFS_trans_sf"/>
</dbReference>
<evidence type="ECO:0000256" key="3">
    <source>
        <dbReference type="ARBA" id="ARBA00022989"/>
    </source>
</evidence>
<feature type="transmembrane region" description="Helical" evidence="6">
    <location>
        <begin position="309"/>
        <end position="331"/>
    </location>
</feature>
<feature type="transmembrane region" description="Helical" evidence="6">
    <location>
        <begin position="488"/>
        <end position="513"/>
    </location>
</feature>
<evidence type="ECO:0000256" key="5">
    <source>
        <dbReference type="SAM" id="MobiDB-lite"/>
    </source>
</evidence>
<dbReference type="PANTHER" id="PTHR23502">
    <property type="entry name" value="MAJOR FACILITATOR SUPERFAMILY"/>
    <property type="match status" value="1"/>
</dbReference>
<dbReference type="PROSITE" id="PS50850">
    <property type="entry name" value="MFS"/>
    <property type="match status" value="1"/>
</dbReference>
<feature type="compositionally biased region" description="Acidic residues" evidence="5">
    <location>
        <begin position="534"/>
        <end position="551"/>
    </location>
</feature>
<evidence type="ECO:0000256" key="4">
    <source>
        <dbReference type="ARBA" id="ARBA00023136"/>
    </source>
</evidence>
<evidence type="ECO:0000313" key="9">
    <source>
        <dbReference type="Proteomes" id="UP001296104"/>
    </source>
</evidence>
<sequence>MAEQHPYSPEDVGKPKVTGTRVHERHISNDSTGLQVREIITNSSQAKKNVLTQKAGYEYTAFKWPSWKKWSVLTVIFILQISMNWNAAIYANAVSGMSKHFDISDAQTRLGQMAFLVAYAFGCELWAPFSEDFGRKWILQGSLFLVNVWQIPCALAPNWGTVLVARTLGGLSSAGGSVTLGIVADMFEPAYQHYALAYVVLASVGGSVVAPIFGGFIEQYLEWQWVFWISLIFGGITQILHLFLVPETRPEKLLAKEAKRRRKNGEDIWAESELEGTFWDRIRGDPKAACKEIAVLMWRPYLFLIKEPIVRWLSLLSGFCDTLIFIGLSSYPLVMHKWNFSTIAVGLSFLPLAISYVIAWATFMPVYRRDRQVMQGDANKISPERRLWWLLFTAPLVPVGLFGYSWCTLGPAKDVHWIAPMIFSGMIGIANFAVYMATIDYMVAAYGPYAASATGGNGFCRDFLAGLAALFANPMYEKMVHGNSDFKYVWPTILLAGIALLLVIPVYFLYFGWGEKCRKESRYAQAVQEKRDEDNDQSETGADDTESEAKP</sequence>
<evidence type="ECO:0000256" key="6">
    <source>
        <dbReference type="SAM" id="Phobius"/>
    </source>
</evidence>
<feature type="region of interest" description="Disordered" evidence="5">
    <location>
        <begin position="524"/>
        <end position="551"/>
    </location>
</feature>
<name>A0AAI8Z7U7_9PEZI</name>
<evidence type="ECO:0000256" key="1">
    <source>
        <dbReference type="ARBA" id="ARBA00004141"/>
    </source>
</evidence>
<accession>A0AAI8Z7U7</accession>
<dbReference type="Proteomes" id="UP001296104">
    <property type="component" value="Unassembled WGS sequence"/>
</dbReference>
<evidence type="ECO:0000256" key="2">
    <source>
        <dbReference type="ARBA" id="ARBA00022692"/>
    </source>
</evidence>
<feature type="transmembrane region" description="Helical" evidence="6">
    <location>
        <begin position="70"/>
        <end position="90"/>
    </location>
</feature>
<feature type="transmembrane region" description="Helical" evidence="6">
    <location>
        <begin position="387"/>
        <end position="406"/>
    </location>
</feature>
<feature type="transmembrane region" description="Helical" evidence="6">
    <location>
        <begin position="223"/>
        <end position="244"/>
    </location>
</feature>
<dbReference type="AlphaFoldDB" id="A0AAI8Z7U7"/>
<feature type="transmembrane region" description="Helical" evidence="6">
    <location>
        <begin position="195"/>
        <end position="217"/>
    </location>
</feature>
<feature type="transmembrane region" description="Helical" evidence="6">
    <location>
        <begin position="459"/>
        <end position="476"/>
    </location>
</feature>
<feature type="transmembrane region" description="Helical" evidence="6">
    <location>
        <begin position="343"/>
        <end position="367"/>
    </location>
</feature>
<evidence type="ECO:0000313" key="8">
    <source>
        <dbReference type="EMBL" id="CAK4034051.1"/>
    </source>
</evidence>
<comment type="subcellular location">
    <subcellularLocation>
        <location evidence="1">Membrane</location>
        <topology evidence="1">Multi-pass membrane protein</topology>
    </subcellularLocation>
</comment>
<evidence type="ECO:0000259" key="7">
    <source>
        <dbReference type="PROSITE" id="PS50850"/>
    </source>
</evidence>
<feature type="transmembrane region" description="Helical" evidence="6">
    <location>
        <begin position="163"/>
        <end position="183"/>
    </location>
</feature>
<feature type="region of interest" description="Disordered" evidence="5">
    <location>
        <begin position="1"/>
        <end position="20"/>
    </location>
</feature>
<dbReference type="InterPro" id="IPR020846">
    <property type="entry name" value="MFS_dom"/>
</dbReference>
<protein>
    <submittedName>
        <fullName evidence="8">MFS transporter prlG-like</fullName>
    </submittedName>
</protein>
<comment type="caution">
    <text evidence="8">The sequence shown here is derived from an EMBL/GenBank/DDBJ whole genome shotgun (WGS) entry which is preliminary data.</text>
</comment>
<proteinExistence type="predicted"/>
<dbReference type="PANTHER" id="PTHR23502:SF3">
    <property type="entry name" value="MAJOR FACILITATOR SUPERFAMILY (MFS) PROFILE DOMAIN-CONTAINING PROTEIN-RELATED"/>
    <property type="match status" value="1"/>
</dbReference>
<gene>
    <name evidence="8" type="ORF">LECACI_7A009209</name>
</gene>
<dbReference type="GO" id="GO:0005886">
    <property type="term" value="C:plasma membrane"/>
    <property type="evidence" value="ECO:0007669"/>
    <property type="project" value="TreeGrafter"/>
</dbReference>
<keyword evidence="9" id="KW-1185">Reference proteome</keyword>
<dbReference type="Pfam" id="PF07690">
    <property type="entry name" value="MFS_1"/>
    <property type="match status" value="1"/>
</dbReference>
<keyword evidence="3 6" id="KW-1133">Transmembrane helix</keyword>
<organism evidence="8 9">
    <name type="scientific">Lecanosticta acicola</name>
    <dbReference type="NCBI Taxonomy" id="111012"/>
    <lineage>
        <taxon>Eukaryota</taxon>
        <taxon>Fungi</taxon>
        <taxon>Dikarya</taxon>
        <taxon>Ascomycota</taxon>
        <taxon>Pezizomycotina</taxon>
        <taxon>Dothideomycetes</taxon>
        <taxon>Dothideomycetidae</taxon>
        <taxon>Mycosphaerellales</taxon>
        <taxon>Mycosphaerellaceae</taxon>
        <taxon>Lecanosticta</taxon>
    </lineage>
</organism>
<dbReference type="FunFam" id="1.20.1250.20:FF:000088">
    <property type="entry name" value="MFS multidrug transporter, putative"/>
    <property type="match status" value="1"/>
</dbReference>
<keyword evidence="4 6" id="KW-0472">Membrane</keyword>
<dbReference type="EMBL" id="CAVMBE010000102">
    <property type="protein sequence ID" value="CAK4034051.1"/>
    <property type="molecule type" value="Genomic_DNA"/>
</dbReference>
<dbReference type="GO" id="GO:0022857">
    <property type="term" value="F:transmembrane transporter activity"/>
    <property type="evidence" value="ECO:0007669"/>
    <property type="project" value="InterPro"/>
</dbReference>
<feature type="domain" description="Major facilitator superfamily (MFS) profile" evidence="7">
    <location>
        <begin position="72"/>
        <end position="514"/>
    </location>
</feature>
<dbReference type="SUPFAM" id="SSF103473">
    <property type="entry name" value="MFS general substrate transporter"/>
    <property type="match status" value="1"/>
</dbReference>
<feature type="transmembrane region" description="Helical" evidence="6">
    <location>
        <begin position="418"/>
        <end position="438"/>
    </location>
</feature>